<dbReference type="InterPro" id="IPR013805">
    <property type="entry name" value="GrpE_CC"/>
</dbReference>
<accession>A0A1F5NQK1</accession>
<evidence type="ECO:0000259" key="5">
    <source>
        <dbReference type="PROSITE" id="PS50003"/>
    </source>
</evidence>
<proteinExistence type="inferred from homology"/>
<dbReference type="AlphaFoldDB" id="A0A1F5NQK1"/>
<reference evidence="6 7" key="1">
    <citation type="journal article" date="2016" name="Nat. Commun.">
        <title>Thousands of microbial genomes shed light on interconnected biogeochemical processes in an aquifer system.</title>
        <authorList>
            <person name="Anantharaman K."/>
            <person name="Brown C.T."/>
            <person name="Hug L.A."/>
            <person name="Sharon I."/>
            <person name="Castelle C.J."/>
            <person name="Probst A.J."/>
            <person name="Thomas B.C."/>
            <person name="Singh A."/>
            <person name="Wilkins M.J."/>
            <person name="Karaoz U."/>
            <person name="Brodie E.L."/>
            <person name="Williams K.H."/>
            <person name="Hubbard S.S."/>
            <person name="Banfield J.F."/>
        </authorList>
    </citation>
    <scope>NUCLEOTIDE SEQUENCE [LARGE SCALE GENOMIC DNA]</scope>
</reference>
<comment type="caution">
    <text evidence="6">The sequence shown here is derived from an EMBL/GenBank/DDBJ whole genome shotgun (WGS) entry which is preliminary data.</text>
</comment>
<dbReference type="EMBL" id="MFEJ01000023">
    <property type="protein sequence ID" value="OGE79966.1"/>
    <property type="molecule type" value="Genomic_DNA"/>
</dbReference>
<dbReference type="InterPro" id="IPR009012">
    <property type="entry name" value="GrpE_head"/>
</dbReference>
<dbReference type="HAMAP" id="MF_01151">
    <property type="entry name" value="GrpE"/>
    <property type="match status" value="1"/>
</dbReference>
<gene>
    <name evidence="6" type="ORF">A2660_02615</name>
</gene>
<evidence type="ECO:0000313" key="7">
    <source>
        <dbReference type="Proteomes" id="UP000176233"/>
    </source>
</evidence>
<dbReference type="CDD" id="cd00446">
    <property type="entry name" value="GrpE"/>
    <property type="match status" value="1"/>
</dbReference>
<dbReference type="PANTHER" id="PTHR21237">
    <property type="entry name" value="GRPE PROTEIN"/>
    <property type="match status" value="1"/>
</dbReference>
<keyword evidence="3" id="KW-0346">Stress response</keyword>
<dbReference type="Proteomes" id="UP000176233">
    <property type="component" value="Unassembled WGS sequence"/>
</dbReference>
<comment type="function">
    <text evidence="3">Participates actively in the response to hyperosmotic and heat shock by preventing the aggregation of stress-denatured proteins, in association with DnaK and GrpE. It is the nucleotide exchange factor for DnaK and may function as a thermosensor. Unfolded proteins bind initially to DnaJ; upon interaction with the DnaJ-bound protein, DnaK hydrolyzes its bound ATP, resulting in the formation of a stable complex. GrpE releases ADP from DnaK; ATP binding to DnaK triggers the release of the substrate protein, thus completing the reaction cycle. Several rounds of ATP-dependent interactions between DnaJ, DnaK and GrpE are required for fully efficient folding.</text>
</comment>
<dbReference type="PANTHER" id="PTHR21237:SF23">
    <property type="entry name" value="GRPE PROTEIN HOMOLOG, MITOCHONDRIAL"/>
    <property type="match status" value="1"/>
</dbReference>
<dbReference type="SUPFAM" id="SSF58014">
    <property type="entry name" value="Coiled-coil domain of nucleotide exchange factor GrpE"/>
    <property type="match status" value="1"/>
</dbReference>
<sequence>ADLDNFKKRAALERKELLEYSKQMAVLKLIPSLESLEQVLIYAPNDEKYKEWLTGLKATIMQLEKTMEELGVSKIKTVGQPFDPNQHEAVEEVDGTPGEIIKELQPGFILNGKVIIPAKVAVGKVIKE</sequence>
<organism evidence="6 7">
    <name type="scientific">Candidatus Doudnabacteria bacterium RIFCSPHIGHO2_01_FULL_45_18</name>
    <dbReference type="NCBI Taxonomy" id="1817823"/>
    <lineage>
        <taxon>Bacteria</taxon>
        <taxon>Candidatus Doudnaibacteriota</taxon>
    </lineage>
</organism>
<dbReference type="SUPFAM" id="SSF51064">
    <property type="entry name" value="Head domain of nucleotide exchange factor GrpE"/>
    <property type="match status" value="1"/>
</dbReference>
<evidence type="ECO:0000256" key="4">
    <source>
        <dbReference type="RuleBase" id="RU004478"/>
    </source>
</evidence>
<dbReference type="GO" id="GO:0051082">
    <property type="term" value="F:unfolded protein binding"/>
    <property type="evidence" value="ECO:0007669"/>
    <property type="project" value="TreeGrafter"/>
</dbReference>
<dbReference type="PROSITE" id="PS50003">
    <property type="entry name" value="PH_DOMAIN"/>
    <property type="match status" value="1"/>
</dbReference>
<dbReference type="GO" id="GO:0000774">
    <property type="term" value="F:adenyl-nucleotide exchange factor activity"/>
    <property type="evidence" value="ECO:0007669"/>
    <property type="project" value="InterPro"/>
</dbReference>
<dbReference type="PROSITE" id="PS01071">
    <property type="entry name" value="GRPE"/>
    <property type="match status" value="1"/>
</dbReference>
<dbReference type="InterPro" id="IPR000740">
    <property type="entry name" value="GrpE"/>
</dbReference>
<evidence type="ECO:0000256" key="1">
    <source>
        <dbReference type="ARBA" id="ARBA00009054"/>
    </source>
</evidence>
<dbReference type="Gene3D" id="3.90.20.20">
    <property type="match status" value="1"/>
</dbReference>
<dbReference type="GO" id="GO:0042803">
    <property type="term" value="F:protein homodimerization activity"/>
    <property type="evidence" value="ECO:0007669"/>
    <property type="project" value="InterPro"/>
</dbReference>
<dbReference type="GO" id="GO:0051087">
    <property type="term" value="F:protein-folding chaperone binding"/>
    <property type="evidence" value="ECO:0007669"/>
    <property type="project" value="InterPro"/>
</dbReference>
<dbReference type="GO" id="GO:0006457">
    <property type="term" value="P:protein folding"/>
    <property type="evidence" value="ECO:0007669"/>
    <property type="project" value="InterPro"/>
</dbReference>
<evidence type="ECO:0000256" key="2">
    <source>
        <dbReference type="ARBA" id="ARBA00023186"/>
    </source>
</evidence>
<comment type="similarity">
    <text evidence="1 4">Belongs to the GrpE family.</text>
</comment>
<feature type="domain" description="PH" evidence="5">
    <location>
        <begin position="1"/>
        <end position="61"/>
    </location>
</feature>
<dbReference type="PRINTS" id="PR00773">
    <property type="entry name" value="GRPEPROTEIN"/>
</dbReference>
<dbReference type="Pfam" id="PF01025">
    <property type="entry name" value="GrpE"/>
    <property type="match status" value="1"/>
</dbReference>
<protein>
    <recommendedName>
        <fullName evidence="3">Protein GrpE</fullName>
    </recommendedName>
</protein>
<keyword evidence="2 3" id="KW-0143">Chaperone</keyword>
<name>A0A1F5NQK1_9BACT</name>
<dbReference type="Gene3D" id="2.30.22.10">
    <property type="entry name" value="Head domain of nucleotide exchange factor GrpE"/>
    <property type="match status" value="1"/>
</dbReference>
<dbReference type="InterPro" id="IPR001849">
    <property type="entry name" value="PH_domain"/>
</dbReference>
<evidence type="ECO:0000256" key="3">
    <source>
        <dbReference type="RuleBase" id="RU000639"/>
    </source>
</evidence>
<evidence type="ECO:0000313" key="6">
    <source>
        <dbReference type="EMBL" id="OGE79966.1"/>
    </source>
</evidence>
<feature type="non-terminal residue" evidence="6">
    <location>
        <position position="1"/>
    </location>
</feature>